<dbReference type="AlphaFoldDB" id="A0A939FBL1"/>
<comment type="caution">
    <text evidence="2">The sequence shown here is derived from an EMBL/GenBank/DDBJ whole genome shotgun (WGS) entry which is preliminary data.</text>
</comment>
<name>A0A939FBL1_9ACTN</name>
<reference evidence="2" key="1">
    <citation type="submission" date="2021-03" db="EMBL/GenBank/DDBJ databases">
        <title>Streptomyces poriferae sp. nov., a novel marine sponge-derived Actinobacteria species with anti-MRSA activity.</title>
        <authorList>
            <person name="Sandoval-Powers M."/>
            <person name="Kralova S."/>
            <person name="Nguyen G.-S."/>
            <person name="Fawwal D."/>
            <person name="Degnes K."/>
            <person name="Klinkenberg G."/>
            <person name="Sletta H."/>
            <person name="Wentzel A."/>
            <person name="Liles M.R."/>
        </authorList>
    </citation>
    <scope>NUCLEOTIDE SEQUENCE</scope>
    <source>
        <strain evidence="2">DSM 41794</strain>
    </source>
</reference>
<proteinExistence type="predicted"/>
<sequence>MGAKRIDAWAAFAHVVPAELVADPLLGLLITPERARRILGLHTGTPHRGIFGPASAGGIGWLLDTLQGSDSYCITFARDTHPRELARRLGADTASVPPPPGASRARLHALFRDRDRPTVNVGPAHGDWSVAVENNSDRIDAGDSPLPGLTLWGQHSTAPARLACTAEDGEELWTLTVTADGPPNRPPGGLERGGLERGGSQPALLDDALTATGALDGDGRFTDVQNRLKSHRTLGPLTLRAVEAHFGLALRRERTARALRPVLDTPRRPKPQPSPNGQTLLFIRHRNARAPARSCDSVKVDNANHCPASPSVIHRVTIRVPAYIRSASQVRAVFPDIRAGIRVKRATGRHTGAVSSAKMVRAHAVEHGQRTTRQGR</sequence>
<evidence type="ECO:0000256" key="1">
    <source>
        <dbReference type="SAM" id="MobiDB-lite"/>
    </source>
</evidence>
<organism evidence="2 3">
    <name type="scientific">Streptomyces beijiangensis</name>
    <dbReference type="NCBI Taxonomy" id="163361"/>
    <lineage>
        <taxon>Bacteria</taxon>
        <taxon>Bacillati</taxon>
        <taxon>Actinomycetota</taxon>
        <taxon>Actinomycetes</taxon>
        <taxon>Kitasatosporales</taxon>
        <taxon>Streptomycetaceae</taxon>
        <taxon>Streptomyces</taxon>
    </lineage>
</organism>
<keyword evidence="3" id="KW-1185">Reference proteome</keyword>
<evidence type="ECO:0000313" key="2">
    <source>
        <dbReference type="EMBL" id="MBO0515246.1"/>
    </source>
</evidence>
<protein>
    <submittedName>
        <fullName evidence="2">Uncharacterized protein</fullName>
    </submittedName>
</protein>
<dbReference type="RefSeq" id="WP_206965896.1">
    <property type="nucleotide sequence ID" value="NZ_BAAAJJ010000026.1"/>
</dbReference>
<dbReference type="EMBL" id="JAFLRJ010000266">
    <property type="protein sequence ID" value="MBO0515246.1"/>
    <property type="molecule type" value="Genomic_DNA"/>
</dbReference>
<gene>
    <name evidence="2" type="ORF">J0695_26140</name>
</gene>
<feature type="region of interest" description="Disordered" evidence="1">
    <location>
        <begin position="179"/>
        <end position="198"/>
    </location>
</feature>
<accession>A0A939FBL1</accession>
<evidence type="ECO:0000313" key="3">
    <source>
        <dbReference type="Proteomes" id="UP000664167"/>
    </source>
</evidence>
<dbReference type="Proteomes" id="UP000664167">
    <property type="component" value="Unassembled WGS sequence"/>
</dbReference>